<evidence type="ECO:0008006" key="3">
    <source>
        <dbReference type="Google" id="ProtNLM"/>
    </source>
</evidence>
<reference evidence="1 2" key="1">
    <citation type="submission" date="2024-02" db="EMBL/GenBank/DDBJ databases">
        <authorList>
            <person name="Chen Y."/>
            <person name="Shah S."/>
            <person name="Dougan E. K."/>
            <person name="Thang M."/>
            <person name="Chan C."/>
        </authorList>
    </citation>
    <scope>NUCLEOTIDE SEQUENCE [LARGE SCALE GENOMIC DNA]</scope>
</reference>
<organism evidence="1 2">
    <name type="scientific">Durusdinium trenchii</name>
    <dbReference type="NCBI Taxonomy" id="1381693"/>
    <lineage>
        <taxon>Eukaryota</taxon>
        <taxon>Sar</taxon>
        <taxon>Alveolata</taxon>
        <taxon>Dinophyceae</taxon>
        <taxon>Suessiales</taxon>
        <taxon>Symbiodiniaceae</taxon>
        <taxon>Durusdinium</taxon>
    </lineage>
</organism>
<evidence type="ECO:0000313" key="2">
    <source>
        <dbReference type="Proteomes" id="UP001642464"/>
    </source>
</evidence>
<dbReference type="Proteomes" id="UP001642464">
    <property type="component" value="Unassembled WGS sequence"/>
</dbReference>
<keyword evidence="2" id="KW-1185">Reference proteome</keyword>
<accession>A0ABP0JIU5</accession>
<name>A0ABP0JIU5_9DINO</name>
<comment type="caution">
    <text evidence="1">The sequence shown here is derived from an EMBL/GenBank/DDBJ whole genome shotgun (WGS) entry which is preliminary data.</text>
</comment>
<proteinExistence type="predicted"/>
<dbReference type="EMBL" id="CAXAMM010007469">
    <property type="protein sequence ID" value="CAK9014339.1"/>
    <property type="molecule type" value="Genomic_DNA"/>
</dbReference>
<protein>
    <recommendedName>
        <fullName evidence="3">Holocytochrome-c synthase</fullName>
    </recommendedName>
</protein>
<gene>
    <name evidence="1" type="ORF">SCF082_LOCUS12294</name>
</gene>
<sequence length="331" mass="35683">MTTGRGAPDIRESILWTQRIEKEDKVNATSMAAFSLRAAVSVEDVPAKFKPGHVNPAGGLSKEKGFDPAKHGWDPDGPEAREFRRCIAMQSAGSRQRYPYPETSYQEHGWLLLPPGDAVARTFKKKLRRGIGWEWKDPCDWSESNPAAPIIPKEAPEGAEATSCVSAAPPSVLSVLTSIPESQILALQNGSGVKTKAAQVAATAAPAKKPSILSASAPNILAPRFGIPSSASELSASTVSKASSTDAILDPAERLRRREVKLAERLKDAWAYQNGGCKGQKWYHPLGQTDATRFADEFTKARGRINGNRTTTHAAAHDMLNAWVHGVVSLV</sequence>
<evidence type="ECO:0000313" key="1">
    <source>
        <dbReference type="EMBL" id="CAK9014339.1"/>
    </source>
</evidence>